<dbReference type="EMBL" id="CP051680">
    <property type="protein sequence ID" value="QJD84955.1"/>
    <property type="molecule type" value="Genomic_DNA"/>
</dbReference>
<keyword evidence="1" id="KW-0732">Signal</keyword>
<proteinExistence type="predicted"/>
<name>A0A7Z2VL48_9BACL</name>
<evidence type="ECO:0000313" key="3">
    <source>
        <dbReference type="Proteomes" id="UP000502248"/>
    </source>
</evidence>
<feature type="signal peptide" evidence="1">
    <location>
        <begin position="1"/>
        <end position="25"/>
    </location>
</feature>
<sequence length="123" mass="13440">MKTKKLTVLMLSVIMLFMFSTAASADPTPLSSTDTITGQGTLRINGTAYFSGSPAPGVIFADVYRIVNGTEQLVESSRSNIFSNPTTVSFTINFNTVFTQGTYKIRYSYGGSLDYLSTYPQFI</sequence>
<dbReference type="AlphaFoldDB" id="A0A7Z2VL48"/>
<dbReference type="Proteomes" id="UP000502248">
    <property type="component" value="Chromosome"/>
</dbReference>
<gene>
    <name evidence="2" type="ORF">HH215_18390</name>
</gene>
<feature type="chain" id="PRO_5030514392" evidence="1">
    <location>
        <begin position="26"/>
        <end position="123"/>
    </location>
</feature>
<organism evidence="2 3">
    <name type="scientific">Cohnella herbarum</name>
    <dbReference type="NCBI Taxonomy" id="2728023"/>
    <lineage>
        <taxon>Bacteria</taxon>
        <taxon>Bacillati</taxon>
        <taxon>Bacillota</taxon>
        <taxon>Bacilli</taxon>
        <taxon>Bacillales</taxon>
        <taxon>Paenibacillaceae</taxon>
        <taxon>Cohnella</taxon>
    </lineage>
</organism>
<evidence type="ECO:0000313" key="2">
    <source>
        <dbReference type="EMBL" id="QJD84955.1"/>
    </source>
</evidence>
<protein>
    <submittedName>
        <fullName evidence="2">Uncharacterized protein</fullName>
    </submittedName>
</protein>
<evidence type="ECO:0000256" key="1">
    <source>
        <dbReference type="SAM" id="SignalP"/>
    </source>
</evidence>
<reference evidence="2 3" key="1">
    <citation type="submission" date="2020-04" db="EMBL/GenBank/DDBJ databases">
        <title>Genome sequencing of novel species.</title>
        <authorList>
            <person name="Heo J."/>
            <person name="Kim S.-J."/>
            <person name="Kim J.-S."/>
            <person name="Hong S.-B."/>
            <person name="Kwon S.-W."/>
        </authorList>
    </citation>
    <scope>NUCLEOTIDE SEQUENCE [LARGE SCALE GENOMIC DNA]</scope>
    <source>
        <strain evidence="2 3">MFER-1</strain>
    </source>
</reference>
<accession>A0A7Z2VL48</accession>
<dbReference type="RefSeq" id="WP_169281231.1">
    <property type="nucleotide sequence ID" value="NZ_CP051680.1"/>
</dbReference>
<keyword evidence="3" id="KW-1185">Reference proteome</keyword>
<dbReference type="KEGG" id="cheb:HH215_18390"/>